<evidence type="ECO:0000313" key="3">
    <source>
        <dbReference type="EMBL" id="MBH5398264.1"/>
    </source>
</evidence>
<dbReference type="InterPro" id="IPR055050">
    <property type="entry name" value="WsaF_C"/>
</dbReference>
<organism evidence="3 4">
    <name type="scientific">Bradyrhizobium agreste</name>
    <dbReference type="NCBI Taxonomy" id="2751811"/>
    <lineage>
        <taxon>Bacteria</taxon>
        <taxon>Pseudomonadati</taxon>
        <taxon>Pseudomonadota</taxon>
        <taxon>Alphaproteobacteria</taxon>
        <taxon>Hyphomicrobiales</taxon>
        <taxon>Nitrobacteraceae</taxon>
        <taxon>Bradyrhizobium</taxon>
    </lineage>
</organism>
<proteinExistence type="predicted"/>
<accession>A0ABS0PM56</accession>
<dbReference type="EMBL" id="JACCHP010000006">
    <property type="protein sequence ID" value="MBH5398264.1"/>
    <property type="molecule type" value="Genomic_DNA"/>
</dbReference>
<evidence type="ECO:0000313" key="4">
    <source>
        <dbReference type="Proteomes" id="UP000807370"/>
    </source>
</evidence>
<evidence type="ECO:0000256" key="1">
    <source>
        <dbReference type="SAM" id="MobiDB-lite"/>
    </source>
</evidence>
<feature type="domain" description="WsaF C-terminal" evidence="2">
    <location>
        <begin position="248"/>
        <end position="368"/>
    </location>
</feature>
<dbReference type="SUPFAM" id="SSF53756">
    <property type="entry name" value="UDP-Glycosyltransferase/glycogen phosphorylase"/>
    <property type="match status" value="1"/>
</dbReference>
<gene>
    <name evidence="3" type="ORF">HZZ13_10735</name>
</gene>
<protein>
    <submittedName>
        <fullName evidence="3">Glycosyltransferase family 1 protein</fullName>
    </submittedName>
</protein>
<dbReference type="Proteomes" id="UP000807370">
    <property type="component" value="Unassembled WGS sequence"/>
</dbReference>
<sequence>MSNAFEQPRVEVTRRYRQARRLFAEHGRQGVGNWLRRALASRLAPFVEPLDVRPADVLAVDTRVPRCWSSLPLSGKGQMVINWIIVPPSAGSGGHTTMFRLIEHLERSGHICRVYLYDVYGGDADYYGARTRKLFPGFAGEINDAIRGMADAHAVVATAWPTAYPAYRDPCVGKRFYLVQDFEPWFHPLSARSELAEQTYRMGFHAITAGRFLAAKLSAEYGMTADAFDFGCDRAYHLLKGEGKRDGIVFYARPEAPRRAFELGVMALQLFAERHPHITIHLYGKRIGRLPFAFVDHGLLRPNELNRIYNHCLAGLSLSMTNVSLVPHEMLSAGCIPVVNDAEHNRIVLDNRFVSYARPTPHALADALGAIVATPDLAGLAASASDSVSSVSWEEAGRTVERSIRHSLQQSASSAPRGHKETVQI</sequence>
<dbReference type="Gene3D" id="3.40.50.2000">
    <property type="entry name" value="Glycogen Phosphorylase B"/>
    <property type="match status" value="1"/>
</dbReference>
<keyword evidence="4" id="KW-1185">Reference proteome</keyword>
<feature type="region of interest" description="Disordered" evidence="1">
    <location>
        <begin position="403"/>
        <end position="425"/>
    </location>
</feature>
<evidence type="ECO:0000259" key="2">
    <source>
        <dbReference type="Pfam" id="PF22772"/>
    </source>
</evidence>
<dbReference type="Pfam" id="PF22772">
    <property type="entry name" value="WsaF_C"/>
    <property type="match status" value="1"/>
</dbReference>
<comment type="caution">
    <text evidence="3">The sequence shown here is derived from an EMBL/GenBank/DDBJ whole genome shotgun (WGS) entry which is preliminary data.</text>
</comment>
<dbReference type="Gene3D" id="3.40.50.11090">
    <property type="match status" value="1"/>
</dbReference>
<reference evidence="3 4" key="1">
    <citation type="submission" date="2020-07" db="EMBL/GenBank/DDBJ databases">
        <title>Bradyrhizobium diversity isolated from nodules of indigenous legumes of Western Australia.</title>
        <authorList>
            <person name="Klepa M.S."/>
        </authorList>
    </citation>
    <scope>NUCLEOTIDE SEQUENCE [LARGE SCALE GENOMIC DNA]</scope>
    <source>
        <strain evidence="3 4">CNPSo 4010</strain>
    </source>
</reference>
<name>A0ABS0PM56_9BRAD</name>